<dbReference type="STRING" id="5762.D2V297"/>
<dbReference type="GO" id="GO:0032482">
    <property type="term" value="P:Rab protein signal transduction"/>
    <property type="evidence" value="ECO:0007669"/>
    <property type="project" value="InterPro"/>
</dbReference>
<dbReference type="FunFam" id="3.40.50.300:FF:000550">
    <property type="entry name" value="ras-related protein Rab-21"/>
    <property type="match status" value="1"/>
</dbReference>
<dbReference type="OrthoDB" id="63533at2759"/>
<dbReference type="GO" id="GO:0005525">
    <property type="term" value="F:GTP binding"/>
    <property type="evidence" value="ECO:0007669"/>
    <property type="project" value="UniProtKB-KW"/>
</dbReference>
<dbReference type="InterPro" id="IPR027417">
    <property type="entry name" value="P-loop_NTPase"/>
</dbReference>
<dbReference type="PANTHER" id="PTHR47978">
    <property type="match status" value="1"/>
</dbReference>
<dbReference type="SMART" id="SM00176">
    <property type="entry name" value="RAN"/>
    <property type="match status" value="1"/>
</dbReference>
<dbReference type="InParanoid" id="D2V297"/>
<comment type="similarity">
    <text evidence="1">Belongs to the small GTPase superfamily. Rab family.</text>
</comment>
<gene>
    <name evidence="12" type="ORF">NAEGRDRAFT_82940</name>
</gene>
<evidence type="ECO:0000256" key="6">
    <source>
        <dbReference type="ARBA" id="ARBA00023134"/>
    </source>
</evidence>
<evidence type="ECO:0000256" key="7">
    <source>
        <dbReference type="ARBA" id="ARBA00023136"/>
    </source>
</evidence>
<dbReference type="Pfam" id="PF00071">
    <property type="entry name" value="Ras"/>
    <property type="match status" value="1"/>
</dbReference>
<dbReference type="InterPro" id="IPR041833">
    <property type="entry name" value="Rab21"/>
</dbReference>
<dbReference type="GO" id="GO:0012505">
    <property type="term" value="C:endomembrane system"/>
    <property type="evidence" value="ECO:0007669"/>
    <property type="project" value="UniProtKB-SubCell"/>
</dbReference>
<dbReference type="VEuPathDB" id="AmoebaDB:NAEGRDRAFT_82940"/>
<dbReference type="SMART" id="SM00174">
    <property type="entry name" value="RHO"/>
    <property type="match status" value="1"/>
</dbReference>
<evidence type="ECO:0000256" key="8">
    <source>
        <dbReference type="ARBA" id="ARBA00023288"/>
    </source>
</evidence>
<proteinExistence type="inferred from homology"/>
<dbReference type="Gene3D" id="3.40.50.300">
    <property type="entry name" value="P-loop containing nucleotide triphosphate hydrolases"/>
    <property type="match status" value="1"/>
</dbReference>
<dbReference type="RefSeq" id="XP_002681606.1">
    <property type="nucleotide sequence ID" value="XM_002681560.1"/>
</dbReference>
<dbReference type="Proteomes" id="UP000006671">
    <property type="component" value="Unassembled WGS sequence"/>
</dbReference>
<reference evidence="12 13" key="1">
    <citation type="journal article" date="2010" name="Cell">
        <title>The genome of Naegleria gruberi illuminates early eukaryotic versatility.</title>
        <authorList>
            <person name="Fritz-Laylin L.K."/>
            <person name="Prochnik S.E."/>
            <person name="Ginger M.L."/>
            <person name="Dacks J.B."/>
            <person name="Carpenter M.L."/>
            <person name="Field M.C."/>
            <person name="Kuo A."/>
            <person name="Paredez A."/>
            <person name="Chapman J."/>
            <person name="Pham J."/>
            <person name="Shu S."/>
            <person name="Neupane R."/>
            <person name="Cipriano M."/>
            <person name="Mancuso J."/>
            <person name="Tu H."/>
            <person name="Salamov A."/>
            <person name="Lindquist E."/>
            <person name="Shapiro H."/>
            <person name="Lucas S."/>
            <person name="Grigoriev I.V."/>
            <person name="Cande W.Z."/>
            <person name="Fulton C."/>
            <person name="Rokhsar D.S."/>
            <person name="Dawson S.C."/>
        </authorList>
    </citation>
    <scope>NUCLEOTIDE SEQUENCE [LARGE SCALE GENOMIC DNA]</scope>
    <source>
        <strain evidence="12 13">NEG-M</strain>
    </source>
</reference>
<evidence type="ECO:0000256" key="5">
    <source>
        <dbReference type="ARBA" id="ARBA00022927"/>
    </source>
</evidence>
<keyword evidence="8" id="KW-0449">Lipoprotein</keyword>
<dbReference type="eggNOG" id="KOG0088">
    <property type="taxonomic scope" value="Eukaryota"/>
</dbReference>
<dbReference type="SMART" id="SM00175">
    <property type="entry name" value="RAB"/>
    <property type="match status" value="1"/>
</dbReference>
<dbReference type="GO" id="GO:0015031">
    <property type="term" value="P:protein transport"/>
    <property type="evidence" value="ECO:0007669"/>
    <property type="project" value="UniProtKB-KW"/>
</dbReference>
<dbReference type="GeneID" id="8847674"/>
<evidence type="ECO:0000256" key="1">
    <source>
        <dbReference type="ARBA" id="ARBA00006270"/>
    </source>
</evidence>
<dbReference type="SMART" id="SM00173">
    <property type="entry name" value="RAS"/>
    <property type="match status" value="1"/>
</dbReference>
<dbReference type="GO" id="GO:0003924">
    <property type="term" value="F:GTPase activity"/>
    <property type="evidence" value="ECO:0007669"/>
    <property type="project" value="InterPro"/>
</dbReference>
<dbReference type="PRINTS" id="PR00449">
    <property type="entry name" value="RASTRNSFRMNG"/>
</dbReference>
<dbReference type="PROSITE" id="PS51421">
    <property type="entry name" value="RAS"/>
    <property type="match status" value="1"/>
</dbReference>
<evidence type="ECO:0000256" key="2">
    <source>
        <dbReference type="ARBA" id="ARBA00014900"/>
    </source>
</evidence>
<name>D2V297_NAEGR</name>
<dbReference type="OMA" id="NDEQHRN"/>
<protein>
    <recommendedName>
        <fullName evidence="2">Ras-related protein Rab-21</fullName>
    </recommendedName>
</protein>
<evidence type="ECO:0000313" key="12">
    <source>
        <dbReference type="EMBL" id="EFC48862.1"/>
    </source>
</evidence>
<keyword evidence="5" id="KW-0653">Protein transport</keyword>
<evidence type="ECO:0000256" key="11">
    <source>
        <dbReference type="SAM" id="MobiDB-lite"/>
    </source>
</evidence>
<keyword evidence="3" id="KW-0813">Transport</keyword>
<keyword evidence="6" id="KW-0342">GTP-binding</keyword>
<dbReference type="AlphaFoldDB" id="D2V297"/>
<evidence type="ECO:0000256" key="10">
    <source>
        <dbReference type="ARBA" id="ARBA00037868"/>
    </source>
</evidence>
<keyword evidence="9" id="KW-0636">Prenylation</keyword>
<dbReference type="InterPro" id="IPR001806">
    <property type="entry name" value="Small_GTPase"/>
</dbReference>
<evidence type="ECO:0000256" key="4">
    <source>
        <dbReference type="ARBA" id="ARBA00022741"/>
    </source>
</evidence>
<accession>D2V297</accession>
<dbReference type="EMBL" id="GG738849">
    <property type="protein sequence ID" value="EFC48862.1"/>
    <property type="molecule type" value="Genomic_DNA"/>
</dbReference>
<dbReference type="PROSITE" id="PS51419">
    <property type="entry name" value="RAB"/>
    <property type="match status" value="1"/>
</dbReference>
<organism evidence="13">
    <name type="scientific">Naegleria gruberi</name>
    <name type="common">Amoeba</name>
    <dbReference type="NCBI Taxonomy" id="5762"/>
    <lineage>
        <taxon>Eukaryota</taxon>
        <taxon>Discoba</taxon>
        <taxon>Heterolobosea</taxon>
        <taxon>Tetramitia</taxon>
        <taxon>Eutetramitia</taxon>
        <taxon>Vahlkampfiidae</taxon>
        <taxon>Naegleria</taxon>
    </lineage>
</organism>
<comment type="subcellular location">
    <subcellularLocation>
        <location evidence="10">Endomembrane system</location>
        <topology evidence="10">Lipid-anchor</topology>
    </subcellularLocation>
</comment>
<keyword evidence="13" id="KW-1185">Reference proteome</keyword>
<keyword evidence="7" id="KW-0472">Membrane</keyword>
<evidence type="ECO:0000256" key="3">
    <source>
        <dbReference type="ARBA" id="ARBA00022448"/>
    </source>
</evidence>
<dbReference type="CDD" id="cd04123">
    <property type="entry name" value="Rab21"/>
    <property type="match status" value="1"/>
</dbReference>
<sequence length="236" mass="26255">MNNKKSFKIVLLGEGRVGKTSLTLRFIKDVFDDNQQSTIQATYLQKDIIVGNQQVTLSVWDTAGQERFHALGPIYYRNADGALLVYDITDQDTFDRAKTWVMELRKVLGDDIVITIVGNKCDMIKHRQVSEEQALEYAQSVGANHLLVSAKANKNVAESFLDLTKRILEKKANTPMGGSPQAHRASVRMSTRGVSGLTIQENPNQKPVNNRISSRVSGLTITDEEPKKTDNGTCCK</sequence>
<feature type="region of interest" description="Disordered" evidence="11">
    <location>
        <begin position="172"/>
        <end position="236"/>
    </location>
</feature>
<dbReference type="PROSITE" id="PS51420">
    <property type="entry name" value="RHO"/>
    <property type="match status" value="1"/>
</dbReference>
<dbReference type="NCBIfam" id="TIGR00231">
    <property type="entry name" value="small_GTP"/>
    <property type="match status" value="1"/>
</dbReference>
<dbReference type="SUPFAM" id="SSF52540">
    <property type="entry name" value="P-loop containing nucleoside triphosphate hydrolases"/>
    <property type="match status" value="1"/>
</dbReference>
<keyword evidence="4" id="KW-0547">Nucleotide-binding</keyword>
<dbReference type="KEGG" id="ngr:NAEGRDRAFT_82940"/>
<feature type="compositionally biased region" description="Polar residues" evidence="11">
    <location>
        <begin position="188"/>
        <end position="220"/>
    </location>
</feature>
<evidence type="ECO:0000313" key="13">
    <source>
        <dbReference type="Proteomes" id="UP000006671"/>
    </source>
</evidence>
<evidence type="ECO:0000256" key="9">
    <source>
        <dbReference type="ARBA" id="ARBA00023289"/>
    </source>
</evidence>
<dbReference type="InterPro" id="IPR005225">
    <property type="entry name" value="Small_GTP-bd"/>
</dbReference>